<feature type="transmembrane region" description="Helical" evidence="8">
    <location>
        <begin position="269"/>
        <end position="289"/>
    </location>
</feature>
<dbReference type="Gene3D" id="3.30.70.100">
    <property type="match status" value="1"/>
</dbReference>
<dbReference type="InterPro" id="IPR023408">
    <property type="entry name" value="MscS_beta-dom_sf"/>
</dbReference>
<feature type="domain" description="Mechanosensitive ion channel MscS" evidence="10">
    <location>
        <begin position="600"/>
        <end position="667"/>
    </location>
</feature>
<feature type="domain" description="DUF3772" evidence="11">
    <location>
        <begin position="119"/>
        <end position="172"/>
    </location>
</feature>
<dbReference type="InterPro" id="IPR010920">
    <property type="entry name" value="LSM_dom_sf"/>
</dbReference>
<keyword evidence="14" id="KW-1185">Reference proteome</keyword>
<comment type="similarity">
    <text evidence="2">Belongs to the MscS (TC 1.A.23) family.</text>
</comment>
<evidence type="ECO:0000256" key="1">
    <source>
        <dbReference type="ARBA" id="ARBA00004651"/>
    </source>
</evidence>
<keyword evidence="9" id="KW-0732">Signal</keyword>
<keyword evidence="5 8" id="KW-1133">Transmembrane helix</keyword>
<feature type="transmembrane region" description="Helical" evidence="8">
    <location>
        <begin position="348"/>
        <end position="368"/>
    </location>
</feature>
<dbReference type="Pfam" id="PF12607">
    <property type="entry name" value="DUF3772"/>
    <property type="match status" value="1"/>
</dbReference>
<evidence type="ECO:0000256" key="9">
    <source>
        <dbReference type="SAM" id="SignalP"/>
    </source>
</evidence>
<feature type="transmembrane region" description="Helical" evidence="8">
    <location>
        <begin position="232"/>
        <end position="257"/>
    </location>
</feature>
<keyword evidence="6 8" id="KW-0472">Membrane</keyword>
<dbReference type="Pfam" id="PF21082">
    <property type="entry name" value="MS_channel_3rd"/>
    <property type="match status" value="1"/>
</dbReference>
<dbReference type="InterPro" id="IPR011066">
    <property type="entry name" value="MscS_channel_C_sf"/>
</dbReference>
<feature type="transmembrane region" description="Helical" evidence="8">
    <location>
        <begin position="465"/>
        <end position="489"/>
    </location>
</feature>
<dbReference type="InterPro" id="IPR022249">
    <property type="entry name" value="DUF3772"/>
</dbReference>
<gene>
    <name evidence="13" type="ORF">ICN82_02410</name>
</gene>
<proteinExistence type="inferred from homology"/>
<accession>A0A8J6YT96</accession>
<comment type="caution">
    <text evidence="13">The sequence shown here is derived from an EMBL/GenBank/DDBJ whole genome shotgun (WGS) entry which is preliminary data.</text>
</comment>
<dbReference type="Proteomes" id="UP000609121">
    <property type="component" value="Unassembled WGS sequence"/>
</dbReference>
<dbReference type="PANTHER" id="PTHR30347:SF1">
    <property type="entry name" value="MECHANOSENSITIVE CHANNEL MSCK"/>
    <property type="match status" value="1"/>
</dbReference>
<dbReference type="Gene3D" id="2.30.30.60">
    <property type="match status" value="1"/>
</dbReference>
<evidence type="ECO:0000256" key="5">
    <source>
        <dbReference type="ARBA" id="ARBA00022989"/>
    </source>
</evidence>
<feature type="transmembrane region" description="Helical" evidence="8">
    <location>
        <begin position="583"/>
        <end position="613"/>
    </location>
</feature>
<feature type="transmembrane region" description="Helical" evidence="8">
    <location>
        <begin position="516"/>
        <end position="534"/>
    </location>
</feature>
<feature type="domain" description="Mechanosensitive ion channel MscS C-terminal" evidence="12">
    <location>
        <begin position="676"/>
        <end position="757"/>
    </location>
</feature>
<dbReference type="SUPFAM" id="SSF82689">
    <property type="entry name" value="Mechanosensitive channel protein MscS (YggB), C-terminal domain"/>
    <property type="match status" value="1"/>
</dbReference>
<feature type="transmembrane region" description="Helical" evidence="8">
    <location>
        <begin position="397"/>
        <end position="421"/>
    </location>
</feature>
<dbReference type="GO" id="GO:0005886">
    <property type="term" value="C:plasma membrane"/>
    <property type="evidence" value="ECO:0007669"/>
    <property type="project" value="UniProtKB-SubCell"/>
</dbReference>
<dbReference type="RefSeq" id="WP_193179246.1">
    <property type="nucleotide sequence ID" value="NZ_JACVXA010000005.1"/>
</dbReference>
<evidence type="ECO:0000256" key="8">
    <source>
        <dbReference type="SAM" id="Phobius"/>
    </source>
</evidence>
<keyword evidence="3" id="KW-1003">Cell membrane</keyword>
<name>A0A8J6YT96_9RHOB</name>
<evidence type="ECO:0000256" key="6">
    <source>
        <dbReference type="ARBA" id="ARBA00023136"/>
    </source>
</evidence>
<protein>
    <submittedName>
        <fullName evidence="13">Mechanosensitive ion channel family protein</fullName>
    </submittedName>
</protein>
<dbReference type="InterPro" id="IPR011014">
    <property type="entry name" value="MscS_channel_TM-2"/>
</dbReference>
<feature type="signal peptide" evidence="9">
    <location>
        <begin position="1"/>
        <end position="20"/>
    </location>
</feature>
<dbReference type="InterPro" id="IPR049278">
    <property type="entry name" value="MS_channel_C"/>
</dbReference>
<feature type="transmembrane region" description="Helical" evidence="8">
    <location>
        <begin position="427"/>
        <end position="444"/>
    </location>
</feature>
<dbReference type="PANTHER" id="PTHR30347">
    <property type="entry name" value="POTASSIUM CHANNEL RELATED"/>
    <property type="match status" value="1"/>
</dbReference>
<evidence type="ECO:0000256" key="2">
    <source>
        <dbReference type="ARBA" id="ARBA00008017"/>
    </source>
</evidence>
<evidence type="ECO:0000256" key="4">
    <source>
        <dbReference type="ARBA" id="ARBA00022692"/>
    </source>
</evidence>
<dbReference type="GO" id="GO:0008381">
    <property type="term" value="F:mechanosensitive monoatomic ion channel activity"/>
    <property type="evidence" value="ECO:0007669"/>
    <property type="project" value="UniProtKB-ARBA"/>
</dbReference>
<evidence type="ECO:0000259" key="11">
    <source>
        <dbReference type="Pfam" id="PF12607"/>
    </source>
</evidence>
<dbReference type="AlphaFoldDB" id="A0A8J6YT96"/>
<evidence type="ECO:0000256" key="7">
    <source>
        <dbReference type="SAM" id="MobiDB-lite"/>
    </source>
</evidence>
<comment type="subcellular location">
    <subcellularLocation>
        <location evidence="1">Cell membrane</location>
        <topology evidence="1">Multi-pass membrane protein</topology>
    </subcellularLocation>
</comment>
<evidence type="ECO:0000256" key="3">
    <source>
        <dbReference type="ARBA" id="ARBA00022475"/>
    </source>
</evidence>
<feature type="region of interest" description="Disordered" evidence="7">
    <location>
        <begin position="770"/>
        <end position="817"/>
    </location>
</feature>
<dbReference type="SUPFAM" id="SSF50182">
    <property type="entry name" value="Sm-like ribonucleoproteins"/>
    <property type="match status" value="1"/>
</dbReference>
<organism evidence="13 14">
    <name type="scientific">Mangrovicoccus algicola</name>
    <dbReference type="NCBI Taxonomy" id="2771008"/>
    <lineage>
        <taxon>Bacteria</taxon>
        <taxon>Pseudomonadati</taxon>
        <taxon>Pseudomonadota</taxon>
        <taxon>Alphaproteobacteria</taxon>
        <taxon>Rhodobacterales</taxon>
        <taxon>Paracoccaceae</taxon>
        <taxon>Mangrovicoccus</taxon>
    </lineage>
</organism>
<dbReference type="InterPro" id="IPR052702">
    <property type="entry name" value="MscS-like_channel"/>
</dbReference>
<feature type="chain" id="PRO_5035160114" evidence="9">
    <location>
        <begin position="21"/>
        <end position="817"/>
    </location>
</feature>
<reference evidence="13" key="1">
    <citation type="submission" date="2020-09" db="EMBL/GenBank/DDBJ databases">
        <title>A novel bacterium of genus Mangrovicoccus, isolated from South China Sea.</title>
        <authorList>
            <person name="Huang H."/>
            <person name="Mo K."/>
            <person name="Hu Y."/>
        </authorList>
    </citation>
    <scope>NUCLEOTIDE SEQUENCE</scope>
    <source>
        <strain evidence="13">HB182678</strain>
    </source>
</reference>
<feature type="transmembrane region" description="Helical" evidence="8">
    <location>
        <begin position="555"/>
        <end position="577"/>
    </location>
</feature>
<evidence type="ECO:0000313" key="14">
    <source>
        <dbReference type="Proteomes" id="UP000609121"/>
    </source>
</evidence>
<feature type="transmembrane region" description="Helical" evidence="8">
    <location>
        <begin position="318"/>
        <end position="336"/>
    </location>
</feature>
<keyword evidence="4 8" id="KW-0812">Transmembrane</keyword>
<dbReference type="Gene3D" id="1.10.287.1260">
    <property type="match status" value="1"/>
</dbReference>
<sequence>MAAAAALLVACLLLAAPLRAQSSEDYDAWERLAARVEQTLAVDAAPDSALTALRDQVVSWRDKFLADNTLNSRRLETIDRRLSMLPEPPAEGETEPEAVTAERASLTEQRSVVEEPSVKAQLAFAHADGLVREIDEELRQRQASELMQRRPTPLNPLNWTDTLREVGASLASVPREMLGLYSSAEARRERLEGLPSALALAAAGLVLMWRSGRWTRGILHFGQFLGNRFARLGAQLTGVTLQLLLPVAGLVLVLTAISRSGLLGDTGSGLLEGVSTFAMTLILGTWLVLRIYPRSPQEGLQDGADLLPERLSATARRVSTGLVLVLALFAGITRAAENLGYSEAAQDYLGFIFVVMASAALFNIGRLYRARNVLSHGARTDPAAADPGEDGHFGRRVIAALAGLARVIAIAGPLAGAAGYLRAADALVFPACSTFFLLAGLGRAQRLVAQVFVVLNHGDTRAANGLGATLAGGVLYVLAVPLMALLWGARAADLGEVWTSLRTGMTLGGVQISPDLVLVVVLVFAAGFVLTRFTQGVLSQAILPKTRLDLGAQRAITSGAGYVGFFLAGLAAFTSAGLDLSSIAIVAGALSVGIGFGLQTIVSNFVSGIILLIERPVSEGDWIEVGGQMGYVKAIAVRATRIETFDRTDVIVPNSDLVSGVVTNWTRGNLIGRAIVPVGVAYGSDTRQVERILQEIAEAHPLVAMSPPPQVLFMGLGGSSLDFEIRVILRDINFLLNVKSDINHEIVRRFLEEGIQIPFPQQDVWLHEASGPRSHPVMRPETGTASEAPGAARPGPGRGGAMLSSADMDGAGEADGR</sequence>
<dbReference type="InterPro" id="IPR006685">
    <property type="entry name" value="MscS_channel_2nd"/>
</dbReference>
<dbReference type="EMBL" id="JACVXA010000005">
    <property type="protein sequence ID" value="MBE3637057.1"/>
    <property type="molecule type" value="Genomic_DNA"/>
</dbReference>
<evidence type="ECO:0000259" key="10">
    <source>
        <dbReference type="Pfam" id="PF00924"/>
    </source>
</evidence>
<evidence type="ECO:0000259" key="12">
    <source>
        <dbReference type="Pfam" id="PF21082"/>
    </source>
</evidence>
<dbReference type="SUPFAM" id="SSF82861">
    <property type="entry name" value="Mechanosensitive channel protein MscS (YggB), transmembrane region"/>
    <property type="match status" value="1"/>
</dbReference>
<dbReference type="Pfam" id="PF00924">
    <property type="entry name" value="MS_channel_2nd"/>
    <property type="match status" value="1"/>
</dbReference>
<evidence type="ECO:0000313" key="13">
    <source>
        <dbReference type="EMBL" id="MBE3637057.1"/>
    </source>
</evidence>